<dbReference type="InterPro" id="IPR019826">
    <property type="entry name" value="Carboxylesterase_B_AS"/>
</dbReference>
<dbReference type="InterPro" id="IPR029058">
    <property type="entry name" value="AB_hydrolase_fold"/>
</dbReference>
<evidence type="ECO:0000313" key="6">
    <source>
        <dbReference type="Proteomes" id="UP001385951"/>
    </source>
</evidence>
<sequence length="565" mass="62857">MSKHLQDELLASSDRVTTNTNYGIVTGGRAENGAKVFLEIPYALPPIRFQDPQPLPSSYRYEAKEYIYESSYCAQPTNDGQAAGTSLEVICCKRVKPKYGICKGVPVEDKLGRGKPTENPLFLNIVTPPTTSSDSRFPVKVYIHGGFLQFGSPHGLSSQAQYVSVERSEVWVNIGYRLSVFGFLACDEPQVSGNFGFKDQWLALLWIKKNIAAFGGDPDNIQITGLSAGAHSVHQLLHHASRLQDGVSAPFHSAILQSNAIVYVHPSLNITKSLVMTYLLHSISPKTPTELRSQFQAFCRALNLDPTSSDVLSKLRNPDEVPWSTMTSAIDTDAFGTQYGTFRGCLEGDWLKSDPMEWQRSGGFSRALKAKGVRSIIVGDLTEEWYLYSIAHPVSKMGDIELNLERYYQDDMIKKIMALYKTLPAGAPEPEVKRLMGDILSDGQVHIPVRILGRDLINTGFPVLRYEIQWTPEQNRPFGYVTHATDRALWALRIPALQADQVSVALAWLDTIASEVKKVEQGNQRSYQDILALKTDRSIGWIVDEQWDRKMELAGVLPGEANGDT</sequence>
<protein>
    <recommendedName>
        <fullName evidence="3">Carboxylic ester hydrolase</fullName>
        <ecNumber evidence="3">3.1.1.-</ecNumber>
    </recommendedName>
</protein>
<dbReference type="AlphaFoldDB" id="A0AAW0GS69"/>
<evidence type="ECO:0000259" key="4">
    <source>
        <dbReference type="Pfam" id="PF00135"/>
    </source>
</evidence>
<reference evidence="5 6" key="1">
    <citation type="submission" date="2022-09" db="EMBL/GenBank/DDBJ databases">
        <authorList>
            <person name="Palmer J.M."/>
        </authorList>
    </citation>
    <scope>NUCLEOTIDE SEQUENCE [LARGE SCALE GENOMIC DNA]</scope>
    <source>
        <strain evidence="5 6">DSM 7382</strain>
    </source>
</reference>
<gene>
    <name evidence="5" type="ORF">QCA50_004420</name>
</gene>
<dbReference type="Pfam" id="PF00135">
    <property type="entry name" value="COesterase"/>
    <property type="match status" value="1"/>
</dbReference>
<evidence type="ECO:0000256" key="1">
    <source>
        <dbReference type="ARBA" id="ARBA00005964"/>
    </source>
</evidence>
<dbReference type="PANTHER" id="PTHR43142">
    <property type="entry name" value="CARBOXYLIC ESTER HYDROLASE"/>
    <property type="match status" value="1"/>
</dbReference>
<name>A0AAW0GS69_9APHY</name>
<keyword evidence="2 3" id="KW-0378">Hydrolase</keyword>
<comment type="caution">
    <text evidence="5">The sequence shown here is derived from an EMBL/GenBank/DDBJ whole genome shotgun (WGS) entry which is preliminary data.</text>
</comment>
<feature type="domain" description="Carboxylesterase type B" evidence="4">
    <location>
        <begin position="18"/>
        <end position="487"/>
    </location>
</feature>
<evidence type="ECO:0000256" key="2">
    <source>
        <dbReference type="ARBA" id="ARBA00022801"/>
    </source>
</evidence>
<dbReference type="InterPro" id="IPR002018">
    <property type="entry name" value="CarbesteraseB"/>
</dbReference>
<dbReference type="Proteomes" id="UP001385951">
    <property type="component" value="Unassembled WGS sequence"/>
</dbReference>
<evidence type="ECO:0000313" key="5">
    <source>
        <dbReference type="EMBL" id="KAK7692787.1"/>
    </source>
</evidence>
<dbReference type="SUPFAM" id="SSF53474">
    <property type="entry name" value="alpha/beta-Hydrolases"/>
    <property type="match status" value="1"/>
</dbReference>
<dbReference type="PANTHER" id="PTHR43142:SF1">
    <property type="entry name" value="CARBOXYLIC ESTER HYDROLASE"/>
    <property type="match status" value="1"/>
</dbReference>
<dbReference type="Gene3D" id="3.40.50.1820">
    <property type="entry name" value="alpha/beta hydrolase"/>
    <property type="match status" value="1"/>
</dbReference>
<evidence type="ECO:0000256" key="3">
    <source>
        <dbReference type="RuleBase" id="RU361235"/>
    </source>
</evidence>
<dbReference type="PROSITE" id="PS00122">
    <property type="entry name" value="CARBOXYLESTERASE_B_1"/>
    <property type="match status" value="1"/>
</dbReference>
<dbReference type="EMBL" id="JASBNA010000004">
    <property type="protein sequence ID" value="KAK7692787.1"/>
    <property type="molecule type" value="Genomic_DNA"/>
</dbReference>
<organism evidence="5 6">
    <name type="scientific">Cerrena zonata</name>
    <dbReference type="NCBI Taxonomy" id="2478898"/>
    <lineage>
        <taxon>Eukaryota</taxon>
        <taxon>Fungi</taxon>
        <taxon>Dikarya</taxon>
        <taxon>Basidiomycota</taxon>
        <taxon>Agaricomycotina</taxon>
        <taxon>Agaricomycetes</taxon>
        <taxon>Polyporales</taxon>
        <taxon>Cerrenaceae</taxon>
        <taxon>Cerrena</taxon>
    </lineage>
</organism>
<keyword evidence="6" id="KW-1185">Reference proteome</keyword>
<accession>A0AAW0GS69</accession>
<dbReference type="EC" id="3.1.1.-" evidence="3"/>
<comment type="similarity">
    <text evidence="1 3">Belongs to the type-B carboxylesterase/lipase family.</text>
</comment>
<dbReference type="GO" id="GO:0016787">
    <property type="term" value="F:hydrolase activity"/>
    <property type="evidence" value="ECO:0007669"/>
    <property type="project" value="UniProtKB-KW"/>
</dbReference>
<proteinExistence type="inferred from homology"/>